<keyword evidence="2" id="KW-0732">Signal</keyword>
<dbReference type="AlphaFoldDB" id="A0A7J6HN39"/>
<feature type="region of interest" description="Disordered" evidence="1">
    <location>
        <begin position="127"/>
        <end position="146"/>
    </location>
</feature>
<organism evidence="3 4">
    <name type="scientific">Cannabis sativa</name>
    <name type="common">Hemp</name>
    <name type="synonym">Marijuana</name>
    <dbReference type="NCBI Taxonomy" id="3483"/>
    <lineage>
        <taxon>Eukaryota</taxon>
        <taxon>Viridiplantae</taxon>
        <taxon>Streptophyta</taxon>
        <taxon>Embryophyta</taxon>
        <taxon>Tracheophyta</taxon>
        <taxon>Spermatophyta</taxon>
        <taxon>Magnoliopsida</taxon>
        <taxon>eudicotyledons</taxon>
        <taxon>Gunneridae</taxon>
        <taxon>Pentapetalae</taxon>
        <taxon>rosids</taxon>
        <taxon>fabids</taxon>
        <taxon>Rosales</taxon>
        <taxon>Cannabaceae</taxon>
        <taxon>Cannabis</taxon>
    </lineage>
</organism>
<dbReference type="EMBL" id="JAATIQ010000036">
    <property type="protein sequence ID" value="KAF4396351.1"/>
    <property type="molecule type" value="Genomic_DNA"/>
</dbReference>
<feature type="compositionally biased region" description="Polar residues" evidence="1">
    <location>
        <begin position="127"/>
        <end position="136"/>
    </location>
</feature>
<evidence type="ECO:0000256" key="1">
    <source>
        <dbReference type="SAM" id="MobiDB-lite"/>
    </source>
</evidence>
<feature type="chain" id="PRO_5029740262" evidence="2">
    <location>
        <begin position="25"/>
        <end position="146"/>
    </location>
</feature>
<proteinExistence type="predicted"/>
<sequence>MYSTFGFRMLVVLFIVFIITSAHGSDLKAVLPETTSFPRKLQAHQEDQGKVVMTSQQDSKQQVHHHKPCDAFSHEKSRSLCNHFHSNDFTSRGARPTPPPTPSGRFGSSTIDPRYGVEKRLLMVITPSSLKRQVSISEDEKKKKKK</sequence>
<feature type="region of interest" description="Disordered" evidence="1">
    <location>
        <begin position="50"/>
        <end position="70"/>
    </location>
</feature>
<reference evidence="3 4" key="1">
    <citation type="journal article" date="2020" name="bioRxiv">
        <title>Sequence and annotation of 42 cannabis genomes reveals extensive copy number variation in cannabinoid synthesis and pathogen resistance genes.</title>
        <authorList>
            <person name="Mckernan K.J."/>
            <person name="Helbert Y."/>
            <person name="Kane L.T."/>
            <person name="Ebling H."/>
            <person name="Zhang L."/>
            <person name="Liu B."/>
            <person name="Eaton Z."/>
            <person name="Mclaughlin S."/>
            <person name="Kingan S."/>
            <person name="Baybayan P."/>
            <person name="Concepcion G."/>
            <person name="Jordan M."/>
            <person name="Riva A."/>
            <person name="Barbazuk W."/>
            <person name="Harkins T."/>
        </authorList>
    </citation>
    <scope>NUCLEOTIDE SEQUENCE [LARGE SCALE GENOMIC DNA]</scope>
    <source>
        <strain evidence="4">cv. Jamaican Lion 4</strain>
        <tissue evidence="3">Leaf</tissue>
    </source>
</reference>
<accession>A0A7J6HN39</accession>
<keyword evidence="4" id="KW-1185">Reference proteome</keyword>
<comment type="caution">
    <text evidence="3">The sequence shown here is derived from an EMBL/GenBank/DDBJ whole genome shotgun (WGS) entry which is preliminary data.</text>
</comment>
<evidence type="ECO:0000313" key="3">
    <source>
        <dbReference type="EMBL" id="KAF4396351.1"/>
    </source>
</evidence>
<dbReference type="Proteomes" id="UP000583929">
    <property type="component" value="Unassembled WGS sequence"/>
</dbReference>
<feature type="signal peptide" evidence="2">
    <location>
        <begin position="1"/>
        <end position="24"/>
    </location>
</feature>
<name>A0A7J6HN39_CANSA</name>
<evidence type="ECO:0000313" key="4">
    <source>
        <dbReference type="Proteomes" id="UP000583929"/>
    </source>
</evidence>
<gene>
    <name evidence="3" type="ORF">G4B88_019151</name>
</gene>
<protein>
    <submittedName>
        <fullName evidence="3">Uncharacterized protein</fullName>
    </submittedName>
</protein>
<feature type="region of interest" description="Disordered" evidence="1">
    <location>
        <begin position="83"/>
        <end position="112"/>
    </location>
</feature>
<evidence type="ECO:0000256" key="2">
    <source>
        <dbReference type="SAM" id="SignalP"/>
    </source>
</evidence>